<dbReference type="AlphaFoldDB" id="A0A2W2FK40"/>
<dbReference type="Proteomes" id="UP000248544">
    <property type="component" value="Unassembled WGS sequence"/>
</dbReference>
<organism evidence="1 2">
    <name type="scientific">Spongiactinospora gelatinilytica</name>
    <dbReference type="NCBI Taxonomy" id="2666298"/>
    <lineage>
        <taxon>Bacteria</taxon>
        <taxon>Bacillati</taxon>
        <taxon>Actinomycetota</taxon>
        <taxon>Actinomycetes</taxon>
        <taxon>Streptosporangiales</taxon>
        <taxon>Streptosporangiaceae</taxon>
        <taxon>Spongiactinospora</taxon>
    </lineage>
</organism>
<proteinExistence type="predicted"/>
<dbReference type="RefSeq" id="WP_111170283.1">
    <property type="nucleotide sequence ID" value="NZ_POUA01000267.1"/>
</dbReference>
<gene>
    <name evidence="1" type="ORF">C1I98_27285</name>
</gene>
<sequence>MTELTSAITGYWDTAARAAALDTVRARLESLDERIGRLSRLRGRLAAHAEEIERGLGRVKAG</sequence>
<dbReference type="EMBL" id="POUA01000267">
    <property type="protein sequence ID" value="PZG36052.1"/>
    <property type="molecule type" value="Genomic_DNA"/>
</dbReference>
<protein>
    <submittedName>
        <fullName evidence="1">Uncharacterized protein</fullName>
    </submittedName>
</protein>
<name>A0A2W2FK40_9ACTN</name>
<keyword evidence="2" id="KW-1185">Reference proteome</keyword>
<comment type="caution">
    <text evidence="1">The sequence shown here is derived from an EMBL/GenBank/DDBJ whole genome shotgun (WGS) entry which is preliminary data.</text>
</comment>
<accession>A0A2W2FK40</accession>
<evidence type="ECO:0000313" key="2">
    <source>
        <dbReference type="Proteomes" id="UP000248544"/>
    </source>
</evidence>
<evidence type="ECO:0000313" key="1">
    <source>
        <dbReference type="EMBL" id="PZG36052.1"/>
    </source>
</evidence>
<reference evidence="1 2" key="1">
    <citation type="submission" date="2018-01" db="EMBL/GenBank/DDBJ databases">
        <title>Draft genome sequence of Sphaerisporangium sp. 7K107.</title>
        <authorList>
            <person name="Sahin N."/>
            <person name="Saygin H."/>
            <person name="Ay H."/>
        </authorList>
    </citation>
    <scope>NUCLEOTIDE SEQUENCE [LARGE SCALE GENOMIC DNA]</scope>
    <source>
        <strain evidence="1 2">7K107</strain>
    </source>
</reference>